<dbReference type="OrthoDB" id="540503at2759"/>
<dbReference type="EMBL" id="BKCP01008026">
    <property type="protein sequence ID" value="GER47672.1"/>
    <property type="molecule type" value="Genomic_DNA"/>
</dbReference>
<dbReference type="AlphaFoldDB" id="A0A5A7QRY8"/>
<evidence type="ECO:0000313" key="3">
    <source>
        <dbReference type="Proteomes" id="UP000325081"/>
    </source>
</evidence>
<feature type="region of interest" description="Disordered" evidence="1">
    <location>
        <begin position="1"/>
        <end position="43"/>
    </location>
</feature>
<sequence>MSKTAEREAVLAEADAKVGSEVGQDKAKAGAQENEEKGKARDRRIEATATAAEVERGSAVFGIGIEIGWRSRARVGLAAAEELKVVVFGRDPPWTEAEASCSRGDVDIPCLRISCGFRGFCLLVDTSMFNCAYVYARRNFQWQNEGDF</sequence>
<evidence type="ECO:0000256" key="1">
    <source>
        <dbReference type="SAM" id="MobiDB-lite"/>
    </source>
</evidence>
<dbReference type="Proteomes" id="UP000325081">
    <property type="component" value="Unassembled WGS sequence"/>
</dbReference>
<protein>
    <submittedName>
        <fullName evidence="2">Arginine biosynthesis bifunctional protein ArgJ</fullName>
    </submittedName>
</protein>
<organism evidence="2 3">
    <name type="scientific">Striga asiatica</name>
    <name type="common">Asiatic witchweed</name>
    <name type="synonym">Buchnera asiatica</name>
    <dbReference type="NCBI Taxonomy" id="4170"/>
    <lineage>
        <taxon>Eukaryota</taxon>
        <taxon>Viridiplantae</taxon>
        <taxon>Streptophyta</taxon>
        <taxon>Embryophyta</taxon>
        <taxon>Tracheophyta</taxon>
        <taxon>Spermatophyta</taxon>
        <taxon>Magnoliopsida</taxon>
        <taxon>eudicotyledons</taxon>
        <taxon>Gunneridae</taxon>
        <taxon>Pentapetalae</taxon>
        <taxon>asterids</taxon>
        <taxon>lamiids</taxon>
        <taxon>Lamiales</taxon>
        <taxon>Orobanchaceae</taxon>
        <taxon>Buchnereae</taxon>
        <taxon>Striga</taxon>
    </lineage>
</organism>
<name>A0A5A7QRY8_STRAF</name>
<keyword evidence="3" id="KW-1185">Reference proteome</keyword>
<gene>
    <name evidence="2" type="ORF">STAS_24803</name>
</gene>
<reference evidence="3" key="1">
    <citation type="journal article" date="2019" name="Curr. Biol.">
        <title>Genome Sequence of Striga asiatica Provides Insight into the Evolution of Plant Parasitism.</title>
        <authorList>
            <person name="Yoshida S."/>
            <person name="Kim S."/>
            <person name="Wafula E.K."/>
            <person name="Tanskanen J."/>
            <person name="Kim Y.M."/>
            <person name="Honaas L."/>
            <person name="Yang Z."/>
            <person name="Spallek T."/>
            <person name="Conn C.E."/>
            <person name="Ichihashi Y."/>
            <person name="Cheong K."/>
            <person name="Cui S."/>
            <person name="Der J.P."/>
            <person name="Gundlach H."/>
            <person name="Jiao Y."/>
            <person name="Hori C."/>
            <person name="Ishida J.K."/>
            <person name="Kasahara H."/>
            <person name="Kiba T."/>
            <person name="Kim M.S."/>
            <person name="Koo N."/>
            <person name="Laohavisit A."/>
            <person name="Lee Y.H."/>
            <person name="Lumba S."/>
            <person name="McCourt P."/>
            <person name="Mortimer J.C."/>
            <person name="Mutuku J.M."/>
            <person name="Nomura T."/>
            <person name="Sasaki-Sekimoto Y."/>
            <person name="Seto Y."/>
            <person name="Wang Y."/>
            <person name="Wakatake T."/>
            <person name="Sakakibara H."/>
            <person name="Demura T."/>
            <person name="Yamaguchi S."/>
            <person name="Yoneyama K."/>
            <person name="Manabe R.I."/>
            <person name="Nelson D.C."/>
            <person name="Schulman A.H."/>
            <person name="Timko M.P."/>
            <person name="dePamphilis C.W."/>
            <person name="Choi D."/>
            <person name="Shirasu K."/>
        </authorList>
    </citation>
    <scope>NUCLEOTIDE SEQUENCE [LARGE SCALE GENOMIC DNA]</scope>
    <source>
        <strain evidence="3">cv. UVA1</strain>
    </source>
</reference>
<proteinExistence type="predicted"/>
<comment type="caution">
    <text evidence="2">The sequence shown here is derived from an EMBL/GenBank/DDBJ whole genome shotgun (WGS) entry which is preliminary data.</text>
</comment>
<accession>A0A5A7QRY8</accession>
<evidence type="ECO:0000313" key="2">
    <source>
        <dbReference type="EMBL" id="GER47672.1"/>
    </source>
</evidence>